<feature type="region of interest" description="Disordered" evidence="1">
    <location>
        <begin position="108"/>
        <end position="131"/>
    </location>
</feature>
<dbReference type="KEGG" id="tee:Tel_12740"/>
<dbReference type="AlphaFoldDB" id="A0A0S2TFJ1"/>
<dbReference type="Pfam" id="PF07238">
    <property type="entry name" value="PilZ"/>
    <property type="match status" value="1"/>
</dbReference>
<keyword evidence="4" id="KW-1185">Reference proteome</keyword>
<dbReference type="EMBL" id="CP013099">
    <property type="protein sequence ID" value="ALP53931.1"/>
    <property type="molecule type" value="Genomic_DNA"/>
</dbReference>
<dbReference type="Gene3D" id="2.40.10.220">
    <property type="entry name" value="predicted glycosyltransferase like domains"/>
    <property type="match status" value="1"/>
</dbReference>
<sequence length="131" mass="14429">MEHRLDPRQSAWAFVNVYCRADAGVTGLMYNISGEGMFVLSKARVRRCECVDILVRVGTDAEDWLCLPAMVVHRASSGFGVMFRPLDEPARKVVEQLLRPPLEALEAPGEAGLSNETGQRRLAIGGENGRD</sequence>
<organism evidence="3 4">
    <name type="scientific">Candidatus Tenderia electrophaga</name>
    <dbReference type="NCBI Taxonomy" id="1748243"/>
    <lineage>
        <taxon>Bacteria</taxon>
        <taxon>Pseudomonadati</taxon>
        <taxon>Pseudomonadota</taxon>
        <taxon>Gammaproteobacteria</taxon>
        <taxon>Candidatus Tenderiales</taxon>
        <taxon>Candidatus Tenderiaceae</taxon>
        <taxon>Candidatus Tenderia</taxon>
    </lineage>
</organism>
<evidence type="ECO:0000313" key="4">
    <source>
        <dbReference type="Proteomes" id="UP000055136"/>
    </source>
</evidence>
<dbReference type="Proteomes" id="UP000055136">
    <property type="component" value="Chromosome"/>
</dbReference>
<accession>A0A0S2TFJ1</accession>
<dbReference type="SUPFAM" id="SSF141371">
    <property type="entry name" value="PilZ domain-like"/>
    <property type="match status" value="1"/>
</dbReference>
<gene>
    <name evidence="3" type="ORF">Tel_12740</name>
</gene>
<name>A0A0S2TFJ1_9GAMM</name>
<dbReference type="InterPro" id="IPR009875">
    <property type="entry name" value="PilZ_domain"/>
</dbReference>
<dbReference type="GO" id="GO:0035438">
    <property type="term" value="F:cyclic-di-GMP binding"/>
    <property type="evidence" value="ECO:0007669"/>
    <property type="project" value="InterPro"/>
</dbReference>
<evidence type="ECO:0000256" key="1">
    <source>
        <dbReference type="SAM" id="MobiDB-lite"/>
    </source>
</evidence>
<dbReference type="STRING" id="1748243.Tel_12740"/>
<reference evidence="3" key="1">
    <citation type="submission" date="2015-10" db="EMBL/GenBank/DDBJ databases">
        <title>Description of Candidatus Tenderia electrophaga gen. nov, sp. nov., an Uncultivated Electroautotroph from a Biocathode Enrichment.</title>
        <authorList>
            <person name="Eddie B.J."/>
            <person name="Malanoski A.P."/>
            <person name="Wang Z."/>
            <person name="Hall R.J."/>
            <person name="Oh S.D."/>
            <person name="Heiner C."/>
            <person name="Lin B."/>
            <person name="Strycharz-Glaven S.M."/>
        </authorList>
    </citation>
    <scope>NUCLEOTIDE SEQUENCE [LARGE SCALE GENOMIC DNA]</scope>
    <source>
        <strain evidence="3">NRL1</strain>
    </source>
</reference>
<proteinExistence type="predicted"/>
<evidence type="ECO:0000313" key="3">
    <source>
        <dbReference type="EMBL" id="ALP53931.1"/>
    </source>
</evidence>
<evidence type="ECO:0000259" key="2">
    <source>
        <dbReference type="Pfam" id="PF07238"/>
    </source>
</evidence>
<protein>
    <recommendedName>
        <fullName evidence="2">PilZ domain-containing protein</fullName>
    </recommendedName>
</protein>
<feature type="domain" description="PilZ" evidence="2">
    <location>
        <begin position="4"/>
        <end position="98"/>
    </location>
</feature>